<dbReference type="SUPFAM" id="SSF52540">
    <property type="entry name" value="P-loop containing nucleoside triphosphate hydrolases"/>
    <property type="match status" value="1"/>
</dbReference>
<protein>
    <recommendedName>
        <fullName evidence="1">G domain-containing protein</fullName>
    </recommendedName>
</protein>
<dbReference type="InParanoid" id="A0A0C3DK67"/>
<dbReference type="OrthoDB" id="2656241at2759"/>
<dbReference type="Gene3D" id="3.40.50.300">
    <property type="entry name" value="P-loop containing nucleotide triphosphate hydrolases"/>
    <property type="match status" value="1"/>
</dbReference>
<evidence type="ECO:0000313" key="3">
    <source>
        <dbReference type="Proteomes" id="UP000053989"/>
    </source>
</evidence>
<dbReference type="EMBL" id="KN822111">
    <property type="protein sequence ID" value="KIM56704.1"/>
    <property type="molecule type" value="Genomic_DNA"/>
</dbReference>
<dbReference type="HOGENOM" id="CLU_018003_3_0_1"/>
<dbReference type="InterPro" id="IPR006073">
    <property type="entry name" value="GTP-bd"/>
</dbReference>
<evidence type="ECO:0000313" key="2">
    <source>
        <dbReference type="EMBL" id="KIM56704.1"/>
    </source>
</evidence>
<dbReference type="Proteomes" id="UP000053989">
    <property type="component" value="Unassembled WGS sequence"/>
</dbReference>
<dbReference type="CDD" id="cd00882">
    <property type="entry name" value="Ras_like_GTPase"/>
    <property type="match status" value="1"/>
</dbReference>
<dbReference type="InterPro" id="IPR027417">
    <property type="entry name" value="P-loop_NTPase"/>
</dbReference>
<organism evidence="2 3">
    <name type="scientific">Scleroderma citrinum Foug A</name>
    <dbReference type="NCBI Taxonomy" id="1036808"/>
    <lineage>
        <taxon>Eukaryota</taxon>
        <taxon>Fungi</taxon>
        <taxon>Dikarya</taxon>
        <taxon>Basidiomycota</taxon>
        <taxon>Agaricomycotina</taxon>
        <taxon>Agaricomycetes</taxon>
        <taxon>Agaricomycetidae</taxon>
        <taxon>Boletales</taxon>
        <taxon>Sclerodermatineae</taxon>
        <taxon>Sclerodermataceae</taxon>
        <taxon>Scleroderma</taxon>
    </lineage>
</organism>
<dbReference type="Pfam" id="PF01926">
    <property type="entry name" value="MMR_HSR1"/>
    <property type="match status" value="1"/>
</dbReference>
<feature type="domain" description="G" evidence="1">
    <location>
        <begin position="26"/>
        <end position="137"/>
    </location>
</feature>
<proteinExistence type="predicted"/>
<accession>A0A0C3DK67</accession>
<sequence>MGFPNLWKMLTRSNQTTEILPSDIVVFIVGPTGSGKSWLLQQLVKKENIKFSKQSLNPSTKEVNAVRCHFSGGSDIRDDIVIVDTPSFYTYLPPDGELTLKQWINERCKKSCKKAGILYLHNIAGNPQDANLSLSKHLKAFNNAYTGCGVVSSTVVVPTLDNGVVYPPDKIQGLILRLESEAEKVKAATWKLFDGKPETAWEMVQELLRQMGCA</sequence>
<name>A0A0C3DK67_9AGAM</name>
<reference evidence="3" key="2">
    <citation type="submission" date="2015-01" db="EMBL/GenBank/DDBJ databases">
        <title>Evolutionary Origins and Diversification of the Mycorrhizal Mutualists.</title>
        <authorList>
            <consortium name="DOE Joint Genome Institute"/>
            <consortium name="Mycorrhizal Genomics Consortium"/>
            <person name="Kohler A."/>
            <person name="Kuo A."/>
            <person name="Nagy L.G."/>
            <person name="Floudas D."/>
            <person name="Copeland A."/>
            <person name="Barry K.W."/>
            <person name="Cichocki N."/>
            <person name="Veneault-Fourrey C."/>
            <person name="LaButti K."/>
            <person name="Lindquist E.A."/>
            <person name="Lipzen A."/>
            <person name="Lundell T."/>
            <person name="Morin E."/>
            <person name="Murat C."/>
            <person name="Riley R."/>
            <person name="Ohm R."/>
            <person name="Sun H."/>
            <person name="Tunlid A."/>
            <person name="Henrissat B."/>
            <person name="Grigoriev I.V."/>
            <person name="Hibbett D.S."/>
            <person name="Martin F."/>
        </authorList>
    </citation>
    <scope>NUCLEOTIDE SEQUENCE [LARGE SCALE GENOMIC DNA]</scope>
    <source>
        <strain evidence="3">Foug A</strain>
    </source>
</reference>
<dbReference type="AlphaFoldDB" id="A0A0C3DK67"/>
<dbReference type="GO" id="GO:0005525">
    <property type="term" value="F:GTP binding"/>
    <property type="evidence" value="ECO:0007669"/>
    <property type="project" value="InterPro"/>
</dbReference>
<gene>
    <name evidence="2" type="ORF">SCLCIDRAFT_1220146</name>
</gene>
<reference evidence="2 3" key="1">
    <citation type="submission" date="2014-04" db="EMBL/GenBank/DDBJ databases">
        <authorList>
            <consortium name="DOE Joint Genome Institute"/>
            <person name="Kuo A."/>
            <person name="Kohler A."/>
            <person name="Nagy L.G."/>
            <person name="Floudas D."/>
            <person name="Copeland A."/>
            <person name="Barry K.W."/>
            <person name="Cichocki N."/>
            <person name="Veneault-Fourrey C."/>
            <person name="LaButti K."/>
            <person name="Lindquist E.A."/>
            <person name="Lipzen A."/>
            <person name="Lundell T."/>
            <person name="Morin E."/>
            <person name="Murat C."/>
            <person name="Sun H."/>
            <person name="Tunlid A."/>
            <person name="Henrissat B."/>
            <person name="Grigoriev I.V."/>
            <person name="Hibbett D.S."/>
            <person name="Martin F."/>
            <person name="Nordberg H.P."/>
            <person name="Cantor M.N."/>
            <person name="Hua S.X."/>
        </authorList>
    </citation>
    <scope>NUCLEOTIDE SEQUENCE [LARGE SCALE GENOMIC DNA]</scope>
    <source>
        <strain evidence="2 3">Foug A</strain>
    </source>
</reference>
<evidence type="ECO:0000259" key="1">
    <source>
        <dbReference type="Pfam" id="PF01926"/>
    </source>
</evidence>
<keyword evidence="3" id="KW-1185">Reference proteome</keyword>